<organism evidence="1 2">
    <name type="scientific">Rhodopirellula baltica (strain DSM 10527 / NCIMB 13988 / SH1)</name>
    <dbReference type="NCBI Taxonomy" id="243090"/>
    <lineage>
        <taxon>Bacteria</taxon>
        <taxon>Pseudomonadati</taxon>
        <taxon>Planctomycetota</taxon>
        <taxon>Planctomycetia</taxon>
        <taxon>Pirellulales</taxon>
        <taxon>Pirellulaceae</taxon>
        <taxon>Rhodopirellula</taxon>
    </lineage>
</organism>
<name>Q7UIB4_RHOBA</name>
<dbReference type="EnsemblBacteria" id="CAD77700">
    <property type="protein sequence ID" value="CAD77700"/>
    <property type="gene ID" value="RB12643"/>
</dbReference>
<evidence type="ECO:0000313" key="2">
    <source>
        <dbReference type="Proteomes" id="UP000001025"/>
    </source>
</evidence>
<dbReference type="KEGG" id="rba:RB12643"/>
<dbReference type="AlphaFoldDB" id="Q7UIB4"/>
<evidence type="ECO:0000313" key="1">
    <source>
        <dbReference type="EMBL" id="CAD77700.1"/>
    </source>
</evidence>
<gene>
    <name evidence="1" type="ordered locus">RB12643</name>
</gene>
<dbReference type="EMBL" id="BX294155">
    <property type="protein sequence ID" value="CAD77700.1"/>
    <property type="molecule type" value="Genomic_DNA"/>
</dbReference>
<protein>
    <submittedName>
        <fullName evidence="1">Uncharacterized protein</fullName>
    </submittedName>
</protein>
<keyword evidence="2" id="KW-1185">Reference proteome</keyword>
<dbReference type="STRING" id="243090.RB12643"/>
<dbReference type="Proteomes" id="UP000001025">
    <property type="component" value="Chromosome"/>
</dbReference>
<dbReference type="HOGENOM" id="CLU_1348038_0_0_0"/>
<sequence>MMIGFPAVELNQATQRNLGHPSFVRHEELNADGGSIAGERAGLGCCDLRARIGKLSRLETVFSPPDDRCQVDYTAVDSICTQSRGCSHSDRERQRTQKARKHDGFAGFLDVLSVVNLQWVQNGASSSTSLKASLAASAPAPAFPPEAPTTLYDKASTLTKYLTSLCGSRCHFRPFNRYATSISSPMFISSTLSQASRVNSMGM</sequence>
<reference evidence="1 2" key="1">
    <citation type="journal article" date="2003" name="Proc. Natl. Acad. Sci. U.S.A.">
        <title>Complete genome sequence of the marine planctomycete Pirellula sp. strain 1.</title>
        <authorList>
            <person name="Gloeckner F.O."/>
            <person name="Kube M."/>
            <person name="Bauer M."/>
            <person name="Teeling H."/>
            <person name="Lombardot T."/>
            <person name="Ludwig W."/>
            <person name="Gade D."/>
            <person name="Beck A."/>
            <person name="Borzym K."/>
            <person name="Heitmann K."/>
            <person name="Rabus R."/>
            <person name="Schlesner H."/>
            <person name="Amann R."/>
            <person name="Reinhardt R."/>
        </authorList>
    </citation>
    <scope>NUCLEOTIDE SEQUENCE [LARGE SCALE GENOMIC DNA]</scope>
    <source>
        <strain evidence="2">DSM 10527 / NCIMB 13988 / SH1</strain>
    </source>
</reference>
<accession>Q7UIB4</accession>
<proteinExistence type="predicted"/>
<dbReference type="InParanoid" id="Q7UIB4"/>